<feature type="transmembrane region" description="Helical" evidence="1">
    <location>
        <begin position="20"/>
        <end position="39"/>
    </location>
</feature>
<dbReference type="Pfam" id="PF02517">
    <property type="entry name" value="Rce1-like"/>
    <property type="match status" value="1"/>
</dbReference>
<reference evidence="3 4" key="1">
    <citation type="submission" date="2020-04" db="EMBL/GenBank/DDBJ databases">
        <title>Draft genome of Pyxidicoccus fallax type strain.</title>
        <authorList>
            <person name="Whitworth D.E."/>
        </authorList>
    </citation>
    <scope>NUCLEOTIDE SEQUENCE [LARGE SCALE GENOMIC DNA]</scope>
    <source>
        <strain evidence="3 4">DSM 14698</strain>
    </source>
</reference>
<gene>
    <name evidence="3" type="ORF">HG543_25225</name>
</gene>
<evidence type="ECO:0000256" key="1">
    <source>
        <dbReference type="SAM" id="Phobius"/>
    </source>
</evidence>
<dbReference type="RefSeq" id="WP_169347409.1">
    <property type="nucleotide sequence ID" value="NZ_JABBJJ010000125.1"/>
</dbReference>
<feature type="transmembrane region" description="Helical" evidence="1">
    <location>
        <begin position="82"/>
        <end position="99"/>
    </location>
</feature>
<dbReference type="InterPro" id="IPR003675">
    <property type="entry name" value="Rce1/LyrA-like_dom"/>
</dbReference>
<proteinExistence type="predicted"/>
<keyword evidence="1" id="KW-1133">Transmembrane helix</keyword>
<keyword evidence="3" id="KW-0645">Protease</keyword>
<keyword evidence="3" id="KW-0482">Metalloprotease</keyword>
<comment type="caution">
    <text evidence="3">The sequence shown here is derived from an EMBL/GenBank/DDBJ whole genome shotgun (WGS) entry which is preliminary data.</text>
</comment>
<dbReference type="Proteomes" id="UP000518300">
    <property type="component" value="Unassembled WGS sequence"/>
</dbReference>
<keyword evidence="4" id="KW-1185">Reference proteome</keyword>
<protein>
    <submittedName>
        <fullName evidence="3">CPBP family intramembrane metalloprotease</fullName>
    </submittedName>
</protein>
<name>A0A848LK43_9BACT</name>
<dbReference type="GO" id="GO:0006508">
    <property type="term" value="P:proteolysis"/>
    <property type="evidence" value="ECO:0007669"/>
    <property type="project" value="UniProtKB-KW"/>
</dbReference>
<feature type="non-terminal residue" evidence="3">
    <location>
        <position position="1"/>
    </location>
</feature>
<sequence>YHQLVRGRGLQSALDGAPLSGVLVWAVPSWLVLAPLLCLKDELLFRGYIFVRLGRARSALYGLGVSALLFAVIHSVEQPPTFWQFCGLLATAVYATWLFQKTGSLWAPVGARALVVMGDMLVSGNPQLGALWKYDVAPEGSLEDAVAYVVLLVLSGGLVKLTSRDGEAPAARDVGP</sequence>
<keyword evidence="3" id="KW-0378">Hydrolase</keyword>
<dbReference type="EMBL" id="JABBJJ010000125">
    <property type="protein sequence ID" value="NMO18135.1"/>
    <property type="molecule type" value="Genomic_DNA"/>
</dbReference>
<keyword evidence="1" id="KW-0472">Membrane</keyword>
<feature type="transmembrane region" description="Helical" evidence="1">
    <location>
        <begin position="59"/>
        <end position="76"/>
    </location>
</feature>
<evidence type="ECO:0000259" key="2">
    <source>
        <dbReference type="Pfam" id="PF02517"/>
    </source>
</evidence>
<organism evidence="3 4">
    <name type="scientific">Pyxidicoccus fallax</name>
    <dbReference type="NCBI Taxonomy" id="394095"/>
    <lineage>
        <taxon>Bacteria</taxon>
        <taxon>Pseudomonadati</taxon>
        <taxon>Myxococcota</taxon>
        <taxon>Myxococcia</taxon>
        <taxon>Myxococcales</taxon>
        <taxon>Cystobacterineae</taxon>
        <taxon>Myxococcaceae</taxon>
        <taxon>Pyxidicoccus</taxon>
    </lineage>
</organism>
<dbReference type="GO" id="GO:0080120">
    <property type="term" value="P:CAAX-box protein maturation"/>
    <property type="evidence" value="ECO:0007669"/>
    <property type="project" value="UniProtKB-ARBA"/>
</dbReference>
<keyword evidence="1" id="KW-0812">Transmembrane</keyword>
<dbReference type="GO" id="GO:0004175">
    <property type="term" value="F:endopeptidase activity"/>
    <property type="evidence" value="ECO:0007669"/>
    <property type="project" value="UniProtKB-ARBA"/>
</dbReference>
<evidence type="ECO:0000313" key="3">
    <source>
        <dbReference type="EMBL" id="NMO18135.1"/>
    </source>
</evidence>
<dbReference type="GO" id="GO:0008237">
    <property type="term" value="F:metallopeptidase activity"/>
    <property type="evidence" value="ECO:0007669"/>
    <property type="project" value="UniProtKB-KW"/>
</dbReference>
<dbReference type="AlphaFoldDB" id="A0A848LK43"/>
<accession>A0A848LK43</accession>
<evidence type="ECO:0000313" key="4">
    <source>
        <dbReference type="Proteomes" id="UP000518300"/>
    </source>
</evidence>
<feature type="domain" description="CAAX prenyl protease 2/Lysostaphin resistance protein A-like" evidence="2">
    <location>
        <begin position="25"/>
        <end position="115"/>
    </location>
</feature>